<sequence>MGIEKRIDIKNFPKQHSVKESLMGGIGRKVEVCFYYNSANTIHGVIIRDDKELPFRTIIRLCDGRIILATECQYRALPDVDEKVVKQFTFNE</sequence>
<proteinExistence type="predicted"/>
<dbReference type="AlphaFoldDB" id="A0A1Y3YYN8"/>
<gene>
    <name evidence="1" type="ORF">B5F97_12035</name>
</gene>
<comment type="caution">
    <text evidence="1">The sequence shown here is derived from an EMBL/GenBank/DDBJ whole genome shotgun (WGS) entry which is preliminary data.</text>
</comment>
<protein>
    <submittedName>
        <fullName evidence="1">Uncharacterized protein</fullName>
    </submittedName>
</protein>
<accession>A0A1Y3YYN8</accession>
<organism evidence="1 2">
    <name type="scientific">Bacteroides clarus</name>
    <dbReference type="NCBI Taxonomy" id="626929"/>
    <lineage>
        <taxon>Bacteria</taxon>
        <taxon>Pseudomonadati</taxon>
        <taxon>Bacteroidota</taxon>
        <taxon>Bacteroidia</taxon>
        <taxon>Bacteroidales</taxon>
        <taxon>Bacteroidaceae</taxon>
        <taxon>Bacteroides</taxon>
    </lineage>
</organism>
<dbReference type="Proteomes" id="UP000195386">
    <property type="component" value="Unassembled WGS sequence"/>
</dbReference>
<name>A0A1Y3YYN8_9BACE</name>
<dbReference type="EMBL" id="NFII01000011">
    <property type="protein sequence ID" value="OUO00460.1"/>
    <property type="molecule type" value="Genomic_DNA"/>
</dbReference>
<dbReference type="RefSeq" id="WP_204246599.1">
    <property type="nucleotide sequence ID" value="NZ_NFII01000011.1"/>
</dbReference>
<evidence type="ECO:0000313" key="2">
    <source>
        <dbReference type="Proteomes" id="UP000195386"/>
    </source>
</evidence>
<evidence type="ECO:0000313" key="1">
    <source>
        <dbReference type="EMBL" id="OUO00460.1"/>
    </source>
</evidence>
<reference evidence="2" key="1">
    <citation type="submission" date="2017-04" db="EMBL/GenBank/DDBJ databases">
        <title>Function of individual gut microbiota members based on whole genome sequencing of pure cultures obtained from chicken caecum.</title>
        <authorList>
            <person name="Medvecky M."/>
            <person name="Cejkova D."/>
            <person name="Polansky O."/>
            <person name="Karasova D."/>
            <person name="Kubasova T."/>
            <person name="Cizek A."/>
            <person name="Rychlik I."/>
        </authorList>
    </citation>
    <scope>NUCLEOTIDE SEQUENCE [LARGE SCALE GENOMIC DNA]</scope>
    <source>
        <strain evidence="2">An43</strain>
    </source>
</reference>